<evidence type="ECO:0000256" key="1">
    <source>
        <dbReference type="SAM" id="MobiDB-lite"/>
    </source>
</evidence>
<evidence type="ECO:0000259" key="4">
    <source>
        <dbReference type="Pfam" id="PF23032"/>
    </source>
</evidence>
<evidence type="ECO:0000259" key="5">
    <source>
        <dbReference type="Pfam" id="PF23091"/>
    </source>
</evidence>
<feature type="region of interest" description="Disordered" evidence="1">
    <location>
        <begin position="1"/>
        <end position="28"/>
    </location>
</feature>
<dbReference type="EMBL" id="CAUEEQ010022211">
    <property type="protein sequence ID" value="CAJ0944245.1"/>
    <property type="molecule type" value="Genomic_DNA"/>
</dbReference>
<dbReference type="InterPro" id="IPR009030">
    <property type="entry name" value="Growth_fac_rcpt_cys_sf"/>
</dbReference>
<feature type="domain" description="Elapor1/2 galactose binding" evidence="3">
    <location>
        <begin position="490"/>
        <end position="626"/>
    </location>
</feature>
<evidence type="ECO:0000259" key="2">
    <source>
        <dbReference type="Pfam" id="PF07699"/>
    </source>
</evidence>
<dbReference type="Pfam" id="PF23032">
    <property type="entry name" value="GBD_ELAPOR1-like_3rd"/>
    <property type="match status" value="1"/>
</dbReference>
<evidence type="ECO:0000259" key="3">
    <source>
        <dbReference type="Pfam" id="PF23031"/>
    </source>
</evidence>
<feature type="domain" description="Elapor1-like galactose binding" evidence="4">
    <location>
        <begin position="95"/>
        <end position="211"/>
    </location>
</feature>
<evidence type="ECO:0000313" key="7">
    <source>
        <dbReference type="Proteomes" id="UP001176940"/>
    </source>
</evidence>
<proteinExistence type="predicted"/>
<dbReference type="Proteomes" id="UP001176940">
    <property type="component" value="Unassembled WGS sequence"/>
</dbReference>
<dbReference type="Pfam" id="PF23091">
    <property type="entry name" value="TNFR_ELAPOR1_6th"/>
    <property type="match status" value="1"/>
</dbReference>
<evidence type="ECO:0000313" key="6">
    <source>
        <dbReference type="EMBL" id="CAJ0944245.1"/>
    </source>
</evidence>
<gene>
    <name evidence="6" type="ORF">RIMI_LOCUS10328281</name>
</gene>
<dbReference type="InterPro" id="IPR056608">
    <property type="entry name" value="Elapor1/2_GBD"/>
</dbReference>
<organism evidence="6 7">
    <name type="scientific">Ranitomeya imitator</name>
    <name type="common">mimic poison frog</name>
    <dbReference type="NCBI Taxonomy" id="111125"/>
    <lineage>
        <taxon>Eukaryota</taxon>
        <taxon>Metazoa</taxon>
        <taxon>Chordata</taxon>
        <taxon>Craniata</taxon>
        <taxon>Vertebrata</taxon>
        <taxon>Euteleostomi</taxon>
        <taxon>Amphibia</taxon>
        <taxon>Batrachia</taxon>
        <taxon>Anura</taxon>
        <taxon>Neobatrachia</taxon>
        <taxon>Hyloidea</taxon>
        <taxon>Dendrobatidae</taxon>
        <taxon>Dendrobatinae</taxon>
        <taxon>Ranitomeya</taxon>
    </lineage>
</organism>
<reference evidence="6" key="1">
    <citation type="submission" date="2023-07" db="EMBL/GenBank/DDBJ databases">
        <authorList>
            <person name="Stuckert A."/>
        </authorList>
    </citation>
    <scope>NUCLEOTIDE SEQUENCE</scope>
</reference>
<dbReference type="InterPro" id="IPR056610">
    <property type="entry name" value="Elapor1/2_TNFR-like"/>
</dbReference>
<dbReference type="Gene3D" id="2.10.50.10">
    <property type="entry name" value="Tumor Necrosis Factor Receptor, subunit A, domain 2"/>
    <property type="match status" value="1"/>
</dbReference>
<comment type="caution">
    <text evidence="6">The sequence shown here is derived from an EMBL/GenBank/DDBJ whole genome shotgun (WGS) entry which is preliminary data.</text>
</comment>
<dbReference type="SMART" id="SM01411">
    <property type="entry name" value="Ephrin_rec_like"/>
    <property type="match status" value="2"/>
</dbReference>
<protein>
    <submittedName>
        <fullName evidence="6">Uncharacterized protein</fullName>
    </submittedName>
</protein>
<feature type="domain" description="Elapor1/2 TNF receptor-like" evidence="5">
    <location>
        <begin position="449"/>
        <end position="489"/>
    </location>
</feature>
<dbReference type="InterPro" id="IPR056609">
    <property type="entry name" value="Elapor1-like_3rd"/>
</dbReference>
<dbReference type="InterPro" id="IPR011641">
    <property type="entry name" value="Tyr-kin_ephrin_A/B_rcpt-like"/>
</dbReference>
<feature type="compositionally biased region" description="Polar residues" evidence="1">
    <location>
        <begin position="7"/>
        <end position="17"/>
    </location>
</feature>
<dbReference type="InterPro" id="IPR039181">
    <property type="entry name" value="Elapor1/2"/>
</dbReference>
<dbReference type="Pfam" id="PF23031">
    <property type="entry name" value="GBD_ELAPOR1"/>
    <property type="match status" value="1"/>
</dbReference>
<sequence length="660" mass="73170">MLPAASVPSNSLRNDPLTSRSRETATSSEVIVTQGITGNASCQEHREHRGKLLRRHIHNSHLCFSAFSCDSGQFLEIKTQSCTECAAGTYSLGTGIKFDEWDEMPSGFSNVATFMESTTDFSGNRPDSCDNSSWIPRGNYIESNRDDCTVSLIYAVHLKKAGSVSFDYQYVDNNIFFEFFIQNDQCQETSSASDKWVKLSENSDWMHHSLSTNRKSCRHQDNGYAGTEMQRRHEEGGFKIWNKYFVLENNWHSPRIKGGETCLDKEYYYRRPPALAILTFPVPPLSAVVSSASSALTVQAEGDAHTNRVIAPSELSVNAEDAEDTAALMVERGTGVAYTSECFPCKPGTYSDTPGSSSCKICPRNTYSDKGAKECNKCNLQTQFSDEGASKCVDRPPCSEKDMFQIHTPCDNEGKTQVMSKWIEPKICREDLSNAMMLPASGNKEDCPPCNPGFYSNGTSACSPCPFGTFSDGIQECKPCAAGTEPILGFEYKWWNILPANMKTSCFNVGNSKCDGLNGWEVAGDHVQSGAGGSDNDYLLLNLHIPGFKLPTSGANGAEMGRITFVFDTKCSADCVLYFMADVNRKTTSVVESWGGNREKQSYTHIISKNATYMFTWAFQRTNQAEDDASVDKLSSSRLLLNFLVSTIQNFRYLMRKFDV</sequence>
<feature type="domain" description="Tyrosine-protein kinase ephrin type A/B receptor-like" evidence="2">
    <location>
        <begin position="339"/>
        <end position="370"/>
    </location>
</feature>
<accession>A0ABN9LKK3</accession>
<dbReference type="SUPFAM" id="SSF57184">
    <property type="entry name" value="Growth factor receptor domain"/>
    <property type="match status" value="1"/>
</dbReference>
<dbReference type="Pfam" id="PF07699">
    <property type="entry name" value="Ephrin_rec_like"/>
    <property type="match status" value="1"/>
</dbReference>
<keyword evidence="7" id="KW-1185">Reference proteome</keyword>
<dbReference type="PANTHER" id="PTHR22727:SF3">
    <property type="entry name" value="ENDOSOME_LYSOSOME-ASSOCIATED APOPTOSIS AND AUTOPHAGY REGULATOR FAMILY MEMBER 2"/>
    <property type="match status" value="1"/>
</dbReference>
<name>A0ABN9LKK3_9NEOB</name>
<dbReference type="PANTHER" id="PTHR22727">
    <property type="entry name" value="PROTEIN CBG13728"/>
    <property type="match status" value="1"/>
</dbReference>